<accession>A0A0V0SQF4</accession>
<protein>
    <submittedName>
        <fullName evidence="1">Uncharacterized protein</fullName>
    </submittedName>
</protein>
<dbReference type="AlphaFoldDB" id="A0A0V0SQF4"/>
<gene>
    <name evidence="1" type="ORF">T05_11674</name>
</gene>
<keyword evidence="2" id="KW-1185">Reference proteome</keyword>
<organism evidence="1 2">
    <name type="scientific">Trichinella murrelli</name>
    <dbReference type="NCBI Taxonomy" id="144512"/>
    <lineage>
        <taxon>Eukaryota</taxon>
        <taxon>Metazoa</taxon>
        <taxon>Ecdysozoa</taxon>
        <taxon>Nematoda</taxon>
        <taxon>Enoplea</taxon>
        <taxon>Dorylaimia</taxon>
        <taxon>Trichinellida</taxon>
        <taxon>Trichinellidae</taxon>
        <taxon>Trichinella</taxon>
    </lineage>
</organism>
<sequence>MYRQLASADTDRWATPASSFFSSSASGGTRES</sequence>
<proteinExistence type="predicted"/>
<name>A0A0V0SQF4_9BILA</name>
<evidence type="ECO:0000313" key="2">
    <source>
        <dbReference type="Proteomes" id="UP000055048"/>
    </source>
</evidence>
<evidence type="ECO:0000313" key="1">
    <source>
        <dbReference type="EMBL" id="KRX28905.1"/>
    </source>
</evidence>
<dbReference type="EMBL" id="JYDJ01003888">
    <property type="protein sequence ID" value="KRX28905.1"/>
    <property type="molecule type" value="Genomic_DNA"/>
</dbReference>
<reference evidence="1 2" key="1">
    <citation type="submission" date="2015-01" db="EMBL/GenBank/DDBJ databases">
        <title>Evolution of Trichinella species and genotypes.</title>
        <authorList>
            <person name="Korhonen P.K."/>
            <person name="Edoardo P."/>
            <person name="Giuseppe L.R."/>
            <person name="Gasser R.B."/>
        </authorList>
    </citation>
    <scope>NUCLEOTIDE SEQUENCE [LARGE SCALE GENOMIC DNA]</scope>
    <source>
        <strain evidence="1">ISS417</strain>
    </source>
</reference>
<comment type="caution">
    <text evidence="1">The sequence shown here is derived from an EMBL/GenBank/DDBJ whole genome shotgun (WGS) entry which is preliminary data.</text>
</comment>
<dbReference type="Proteomes" id="UP000055048">
    <property type="component" value="Unassembled WGS sequence"/>
</dbReference>